<feature type="non-terminal residue" evidence="1">
    <location>
        <position position="1"/>
    </location>
</feature>
<dbReference type="EMBL" id="LAVV01000951">
    <property type="protein sequence ID" value="KNZ63916.1"/>
    <property type="molecule type" value="Genomic_DNA"/>
</dbReference>
<protein>
    <submittedName>
        <fullName evidence="1">Uncharacterized protein</fullName>
    </submittedName>
</protein>
<proteinExistence type="predicted"/>
<name>A0A0L6VT88_9BASI</name>
<accession>A0A0L6VT88</accession>
<dbReference type="VEuPathDB" id="FungiDB:VP01_10857g1"/>
<dbReference type="AlphaFoldDB" id="A0A0L6VT88"/>
<keyword evidence="2" id="KW-1185">Reference proteome</keyword>
<dbReference type="Proteomes" id="UP000037035">
    <property type="component" value="Unassembled WGS sequence"/>
</dbReference>
<reference evidence="1 2" key="1">
    <citation type="submission" date="2015-08" db="EMBL/GenBank/DDBJ databases">
        <title>Next Generation Sequencing and Analysis of the Genome of Puccinia sorghi L Schw, the Causal Agent of Maize Common Rust.</title>
        <authorList>
            <person name="Rochi L."/>
            <person name="Burguener G."/>
            <person name="Darino M."/>
            <person name="Turjanski A."/>
            <person name="Kreff E."/>
            <person name="Dieguez M.J."/>
            <person name="Sacco F."/>
        </authorList>
    </citation>
    <scope>NUCLEOTIDE SEQUENCE [LARGE SCALE GENOMIC DNA]</scope>
    <source>
        <strain evidence="1 2">RO10H11247</strain>
    </source>
</reference>
<evidence type="ECO:0000313" key="1">
    <source>
        <dbReference type="EMBL" id="KNZ63916.1"/>
    </source>
</evidence>
<sequence length="167" mass="19613">KFQEERQINANLNLSGIAHLPFHISNTNPNSMIQFFNEPFIFWADQSWEKIISVVKLYPFSTMDTSLKSRYQHLSQHLIAQISYQNLNQSIKNWHNSHDPEQKTFIGKHFYLFLVLYLMKSRGETMLENLDWNPTSKKILTVLLAIYPSLSPILRTKPTKTMQSLVQ</sequence>
<evidence type="ECO:0000313" key="2">
    <source>
        <dbReference type="Proteomes" id="UP000037035"/>
    </source>
</evidence>
<comment type="caution">
    <text evidence="1">The sequence shown here is derived from an EMBL/GenBank/DDBJ whole genome shotgun (WGS) entry which is preliminary data.</text>
</comment>
<gene>
    <name evidence="1" type="ORF">VP01_10857g1</name>
</gene>
<organism evidence="1 2">
    <name type="scientific">Puccinia sorghi</name>
    <dbReference type="NCBI Taxonomy" id="27349"/>
    <lineage>
        <taxon>Eukaryota</taxon>
        <taxon>Fungi</taxon>
        <taxon>Dikarya</taxon>
        <taxon>Basidiomycota</taxon>
        <taxon>Pucciniomycotina</taxon>
        <taxon>Pucciniomycetes</taxon>
        <taxon>Pucciniales</taxon>
        <taxon>Pucciniaceae</taxon>
        <taxon>Puccinia</taxon>
    </lineage>
</organism>